<accession>A0A6L9QQ08</accession>
<evidence type="ECO:0000256" key="6">
    <source>
        <dbReference type="ARBA" id="ARBA00023002"/>
    </source>
</evidence>
<keyword evidence="3 11" id="KW-0812">Transmembrane</keyword>
<evidence type="ECO:0000259" key="12">
    <source>
        <dbReference type="Pfam" id="PF00487"/>
    </source>
</evidence>
<evidence type="ECO:0000256" key="10">
    <source>
        <dbReference type="SAM" id="MobiDB-lite"/>
    </source>
</evidence>
<keyword evidence="8" id="KW-0443">Lipid metabolism</keyword>
<dbReference type="Proteomes" id="UP000475532">
    <property type="component" value="Unassembled WGS sequence"/>
</dbReference>
<evidence type="ECO:0000256" key="9">
    <source>
        <dbReference type="ARBA" id="ARBA00023136"/>
    </source>
</evidence>
<dbReference type="Pfam" id="PF00487">
    <property type="entry name" value="FA_desaturase"/>
    <property type="match status" value="1"/>
</dbReference>
<keyword evidence="5 11" id="KW-1133">Transmembrane helix</keyword>
<proteinExistence type="inferred from homology"/>
<dbReference type="GO" id="GO:0016717">
    <property type="term" value="F:oxidoreductase activity, acting on paired donors, with oxidation of a pair of donors resulting in the reduction of molecular oxygen to two molecules of water"/>
    <property type="evidence" value="ECO:0007669"/>
    <property type="project" value="InterPro"/>
</dbReference>
<evidence type="ECO:0000256" key="2">
    <source>
        <dbReference type="ARBA" id="ARBA00008749"/>
    </source>
</evidence>
<evidence type="ECO:0000256" key="1">
    <source>
        <dbReference type="ARBA" id="ARBA00004141"/>
    </source>
</evidence>
<dbReference type="InterPro" id="IPR005804">
    <property type="entry name" value="FA_desaturase_dom"/>
</dbReference>
<feature type="transmembrane region" description="Helical" evidence="11">
    <location>
        <begin position="49"/>
        <end position="70"/>
    </location>
</feature>
<keyword evidence="7" id="KW-0408">Iron</keyword>
<comment type="similarity">
    <text evidence="2">Belongs to the fatty acid desaturase type 2 family.</text>
</comment>
<dbReference type="GO" id="GO:0016020">
    <property type="term" value="C:membrane"/>
    <property type="evidence" value="ECO:0007669"/>
    <property type="project" value="UniProtKB-SubCell"/>
</dbReference>
<feature type="domain" description="Fatty acid desaturase" evidence="12">
    <location>
        <begin position="48"/>
        <end position="261"/>
    </location>
</feature>
<keyword evidence="9 11" id="KW-0472">Membrane</keyword>
<feature type="transmembrane region" description="Helical" evidence="11">
    <location>
        <begin position="122"/>
        <end position="144"/>
    </location>
</feature>
<dbReference type="InterPro" id="IPR015876">
    <property type="entry name" value="Acyl-CoA_DS"/>
</dbReference>
<comment type="caution">
    <text evidence="13">The sequence shown here is derived from an EMBL/GenBank/DDBJ whole genome shotgun (WGS) entry which is preliminary data.</text>
</comment>
<evidence type="ECO:0000256" key="7">
    <source>
        <dbReference type="ARBA" id="ARBA00023004"/>
    </source>
</evidence>
<dbReference type="PRINTS" id="PR00075">
    <property type="entry name" value="FACDDSATRASE"/>
</dbReference>
<protein>
    <submittedName>
        <fullName evidence="13">Acyl-CoA desaturase</fullName>
    </submittedName>
</protein>
<comment type="subcellular location">
    <subcellularLocation>
        <location evidence="1">Membrane</location>
        <topology evidence="1">Multi-pass membrane protein</topology>
    </subcellularLocation>
</comment>
<dbReference type="RefSeq" id="WP_163061294.1">
    <property type="nucleotide sequence ID" value="NZ_JAAGLI010000876.1"/>
</dbReference>
<dbReference type="CDD" id="cd03505">
    <property type="entry name" value="Delta9-FADS-like"/>
    <property type="match status" value="1"/>
</dbReference>
<dbReference type="PANTHER" id="PTHR11351:SF3">
    <property type="entry name" value="BLL4393 PROTEIN"/>
    <property type="match status" value="1"/>
</dbReference>
<feature type="transmembrane region" description="Helical" evidence="11">
    <location>
        <begin position="82"/>
        <end position="102"/>
    </location>
</feature>
<evidence type="ECO:0000256" key="8">
    <source>
        <dbReference type="ARBA" id="ARBA00023098"/>
    </source>
</evidence>
<feature type="transmembrane region" description="Helical" evidence="11">
    <location>
        <begin position="20"/>
        <end position="43"/>
    </location>
</feature>
<gene>
    <name evidence="13" type="ORF">G3I70_32075</name>
</gene>
<name>A0A6L9QQ08_9ACTN</name>
<keyword evidence="4" id="KW-0276">Fatty acid metabolism</keyword>
<sequence length="326" mass="36063">MAERVKGETVQVSEARRHAYLVVLVVVPPLAVIAAVPVAWGRAIGPLDVLLALAMYTVNIFGISVGYHRLLTHRSFRCPRPVRVAFALAGALALQGPPSLWAAEHRRHHKYSDKPGDPHSPWVYGDTGFALLRGLLHAQVGWFYSARRRSNREHWVPDLLADPDIRRVDAAYPAIAAASLLLPAAAGGLLAWSWTGFWTAFFWAGLVRYAIIHHVTWSVNSIAHCFGDRAFNARDRSSNVRWVAVLTFGEGWHNWHHIEPTSARHGVLKGQTDPSAALIRLLERLGWAHDVHWPSPARIERHVNRPPAEPSAAGREPASPKAPKAG</sequence>
<evidence type="ECO:0000256" key="4">
    <source>
        <dbReference type="ARBA" id="ARBA00022832"/>
    </source>
</evidence>
<evidence type="ECO:0000256" key="3">
    <source>
        <dbReference type="ARBA" id="ARBA00022692"/>
    </source>
</evidence>
<feature type="region of interest" description="Disordered" evidence="10">
    <location>
        <begin position="298"/>
        <end position="326"/>
    </location>
</feature>
<organism evidence="13 14">
    <name type="scientific">Actinomadura bangladeshensis</name>
    <dbReference type="NCBI Taxonomy" id="453573"/>
    <lineage>
        <taxon>Bacteria</taxon>
        <taxon>Bacillati</taxon>
        <taxon>Actinomycetota</taxon>
        <taxon>Actinomycetes</taxon>
        <taxon>Streptosporangiales</taxon>
        <taxon>Thermomonosporaceae</taxon>
        <taxon>Actinomadura</taxon>
    </lineage>
</organism>
<dbReference type="PANTHER" id="PTHR11351">
    <property type="entry name" value="ACYL-COA DESATURASE"/>
    <property type="match status" value="1"/>
</dbReference>
<feature type="transmembrane region" description="Helical" evidence="11">
    <location>
        <begin position="170"/>
        <end position="194"/>
    </location>
</feature>
<evidence type="ECO:0000313" key="14">
    <source>
        <dbReference type="Proteomes" id="UP000475532"/>
    </source>
</evidence>
<dbReference type="AlphaFoldDB" id="A0A6L9QQ08"/>
<evidence type="ECO:0000313" key="13">
    <source>
        <dbReference type="EMBL" id="NEA27102.1"/>
    </source>
</evidence>
<reference evidence="13 14" key="1">
    <citation type="submission" date="2020-01" db="EMBL/GenBank/DDBJ databases">
        <title>Insect and environment-associated Actinomycetes.</title>
        <authorList>
            <person name="Currrie C."/>
            <person name="Chevrette M."/>
            <person name="Carlson C."/>
            <person name="Stubbendieck R."/>
            <person name="Wendt-Pienkowski E."/>
        </authorList>
    </citation>
    <scope>NUCLEOTIDE SEQUENCE [LARGE SCALE GENOMIC DNA]</scope>
    <source>
        <strain evidence="13 14">SID10258</strain>
    </source>
</reference>
<evidence type="ECO:0000256" key="11">
    <source>
        <dbReference type="SAM" id="Phobius"/>
    </source>
</evidence>
<keyword evidence="6" id="KW-0560">Oxidoreductase</keyword>
<dbReference type="GO" id="GO:0006631">
    <property type="term" value="P:fatty acid metabolic process"/>
    <property type="evidence" value="ECO:0007669"/>
    <property type="project" value="UniProtKB-KW"/>
</dbReference>
<dbReference type="EMBL" id="JAAGLI010000876">
    <property type="protein sequence ID" value="NEA27102.1"/>
    <property type="molecule type" value="Genomic_DNA"/>
</dbReference>
<evidence type="ECO:0000256" key="5">
    <source>
        <dbReference type="ARBA" id="ARBA00022989"/>
    </source>
</evidence>